<dbReference type="PANTHER" id="PTHR13794:SF58">
    <property type="entry name" value="MITOCHONDRIAL ENOLASE SUPERFAMILY MEMBER 1"/>
    <property type="match status" value="1"/>
</dbReference>
<feature type="region of interest" description="Disordered" evidence="4">
    <location>
        <begin position="339"/>
        <end position="363"/>
    </location>
</feature>
<dbReference type="InterPro" id="IPR013342">
    <property type="entry name" value="Mandelate_racemase_C"/>
</dbReference>
<reference evidence="6 7" key="1">
    <citation type="submission" date="2024-02" db="EMBL/GenBank/DDBJ databases">
        <title>Haloferula sargassicola NBRC 104335.</title>
        <authorList>
            <person name="Ichikawa N."/>
            <person name="Katano-Makiyama Y."/>
            <person name="Hidaka K."/>
        </authorList>
    </citation>
    <scope>NUCLEOTIDE SEQUENCE [LARGE SCALE GENOMIC DNA]</scope>
    <source>
        <strain evidence="6 7">NBRC 104335</strain>
    </source>
</reference>
<dbReference type="Pfam" id="PF02746">
    <property type="entry name" value="MR_MLE_N"/>
    <property type="match status" value="1"/>
</dbReference>
<evidence type="ECO:0000256" key="4">
    <source>
        <dbReference type="SAM" id="MobiDB-lite"/>
    </source>
</evidence>
<proteinExistence type="predicted"/>
<dbReference type="PANTHER" id="PTHR13794">
    <property type="entry name" value="ENOLASE SUPERFAMILY, MANDELATE RACEMASE"/>
    <property type="match status" value="1"/>
</dbReference>
<dbReference type="Pfam" id="PF13378">
    <property type="entry name" value="MR_MLE_C"/>
    <property type="match status" value="1"/>
</dbReference>
<comment type="caution">
    <text evidence="6">The sequence shown here is derived from an EMBL/GenBank/DDBJ whole genome shotgun (WGS) entry which is preliminary data.</text>
</comment>
<dbReference type="Proteomes" id="UP001476282">
    <property type="component" value="Unassembled WGS sequence"/>
</dbReference>
<evidence type="ECO:0000259" key="5">
    <source>
        <dbReference type="SMART" id="SM00922"/>
    </source>
</evidence>
<dbReference type="InterPro" id="IPR036849">
    <property type="entry name" value="Enolase-like_C_sf"/>
</dbReference>
<dbReference type="SMART" id="SM00922">
    <property type="entry name" value="MR_MLE"/>
    <property type="match status" value="1"/>
</dbReference>
<gene>
    <name evidence="6" type="ORF">Hsar01_01098</name>
</gene>
<dbReference type="SUPFAM" id="SSF54826">
    <property type="entry name" value="Enolase N-terminal domain-like"/>
    <property type="match status" value="1"/>
</dbReference>
<dbReference type="EMBL" id="BAABRI010000005">
    <property type="protein sequence ID" value="GAA5481884.1"/>
    <property type="molecule type" value="Genomic_DNA"/>
</dbReference>
<dbReference type="SFLD" id="SFLDG00179">
    <property type="entry name" value="mandelate_racemase"/>
    <property type="match status" value="1"/>
</dbReference>
<protein>
    <submittedName>
        <fullName evidence="6">L-talarate/galactarate dehydratase</fullName>
    </submittedName>
</protein>
<evidence type="ECO:0000313" key="6">
    <source>
        <dbReference type="EMBL" id="GAA5481884.1"/>
    </source>
</evidence>
<evidence type="ECO:0000256" key="2">
    <source>
        <dbReference type="ARBA" id="ARBA00022723"/>
    </source>
</evidence>
<feature type="domain" description="Mandelate racemase/muconate lactonizing enzyme C-terminal" evidence="5">
    <location>
        <begin position="140"/>
        <end position="237"/>
    </location>
</feature>
<sequence>MKIDRLEVSSFTVPTEAPESDGTLRWDRTTLVLVETTAGGETGIGYTYAHRAAATLIRDKLAELITERDPLDIPAAWQAMRREVRNLGACGIAAMAISAVDHSLWDLKARLLGLPLVKLLGACRGGMPIYGSGGFTSYDDEQLARQLGGWVDAGISRVKMKVGREPERDPERVRVARQAIGDDAELFVDANSAYDRKQALHFMHWFAGESDVRWIEQPLPPEDRCGMRFLRRHSPPELEITDGEYAWGPADIREMIDADEVDVVMADATRCGGVSGFMKIAALCEAHRLPLSAHCAPLLHLHPGCAAAPLRHAEYFHDHVRIERLFFDGFPDPVDGALHPDPSTPGLGVTFKTADAEPYRDNP</sequence>
<organism evidence="6 7">
    <name type="scientific">Haloferula sargassicola</name>
    <dbReference type="NCBI Taxonomy" id="490096"/>
    <lineage>
        <taxon>Bacteria</taxon>
        <taxon>Pseudomonadati</taxon>
        <taxon>Verrucomicrobiota</taxon>
        <taxon>Verrucomicrobiia</taxon>
        <taxon>Verrucomicrobiales</taxon>
        <taxon>Verrucomicrobiaceae</taxon>
        <taxon>Haloferula</taxon>
    </lineage>
</organism>
<dbReference type="CDD" id="cd03328">
    <property type="entry name" value="MR_like_3"/>
    <property type="match status" value="1"/>
</dbReference>
<dbReference type="Gene3D" id="3.20.20.120">
    <property type="entry name" value="Enolase-like C-terminal domain"/>
    <property type="match status" value="1"/>
</dbReference>
<feature type="compositionally biased region" description="Basic and acidic residues" evidence="4">
    <location>
        <begin position="354"/>
        <end position="363"/>
    </location>
</feature>
<keyword evidence="3" id="KW-0460">Magnesium</keyword>
<keyword evidence="7" id="KW-1185">Reference proteome</keyword>
<dbReference type="SUPFAM" id="SSF51604">
    <property type="entry name" value="Enolase C-terminal domain-like"/>
    <property type="match status" value="1"/>
</dbReference>
<dbReference type="InterPro" id="IPR013341">
    <property type="entry name" value="Mandelate_racemase_N_dom"/>
</dbReference>
<evidence type="ECO:0000256" key="3">
    <source>
        <dbReference type="ARBA" id="ARBA00022842"/>
    </source>
</evidence>
<keyword evidence="2" id="KW-0479">Metal-binding</keyword>
<dbReference type="Gene3D" id="3.30.390.10">
    <property type="entry name" value="Enolase-like, N-terminal domain"/>
    <property type="match status" value="1"/>
</dbReference>
<evidence type="ECO:0000313" key="7">
    <source>
        <dbReference type="Proteomes" id="UP001476282"/>
    </source>
</evidence>
<name>A0ABP9UKP8_9BACT</name>
<dbReference type="InterPro" id="IPR029065">
    <property type="entry name" value="Enolase_C-like"/>
</dbReference>
<dbReference type="InterPro" id="IPR029017">
    <property type="entry name" value="Enolase-like_N"/>
</dbReference>
<accession>A0ABP9UKP8</accession>
<evidence type="ECO:0000256" key="1">
    <source>
        <dbReference type="ARBA" id="ARBA00001946"/>
    </source>
</evidence>
<dbReference type="SFLD" id="SFLDS00001">
    <property type="entry name" value="Enolase"/>
    <property type="match status" value="1"/>
</dbReference>
<dbReference type="RefSeq" id="WP_353566032.1">
    <property type="nucleotide sequence ID" value="NZ_BAABRI010000005.1"/>
</dbReference>
<comment type="cofactor">
    <cofactor evidence="1">
        <name>Mg(2+)</name>
        <dbReference type="ChEBI" id="CHEBI:18420"/>
    </cofactor>
</comment>
<dbReference type="InterPro" id="IPR046945">
    <property type="entry name" value="RHMD-like"/>
</dbReference>